<dbReference type="eggNOG" id="KOG3045">
    <property type="taxonomic scope" value="Eukaryota"/>
</dbReference>
<dbReference type="PANTHER" id="PTHR12787:SF0">
    <property type="entry name" value="RIBOSOMAL RNA-PROCESSING PROTEIN 8"/>
    <property type="match status" value="1"/>
</dbReference>
<feature type="compositionally biased region" description="Low complexity" evidence="10">
    <location>
        <begin position="46"/>
        <end position="58"/>
    </location>
</feature>
<evidence type="ECO:0000256" key="9">
    <source>
        <dbReference type="RuleBase" id="RU365074"/>
    </source>
</evidence>
<gene>
    <name evidence="12" type="primary">Mo00916</name>
    <name evidence="12" type="ORF">E5Q_00916</name>
</gene>
<feature type="region of interest" description="Disordered" evidence="10">
    <location>
        <begin position="26"/>
        <end position="58"/>
    </location>
</feature>
<feature type="signal peptide" evidence="11">
    <location>
        <begin position="1"/>
        <end position="28"/>
    </location>
</feature>
<keyword evidence="5 9" id="KW-0808">Transferase</keyword>
<evidence type="ECO:0000256" key="3">
    <source>
        <dbReference type="ARBA" id="ARBA00022552"/>
    </source>
</evidence>
<reference evidence="12 13" key="2">
    <citation type="journal article" date="2012" name="Open Biol.">
        <title>Characteristics of nucleosomes and linker DNA regions on the genome of the basidiomycete Mixia osmundae revealed by mono- and dinucleosome mapping.</title>
        <authorList>
            <person name="Nishida H."/>
            <person name="Kondo S."/>
            <person name="Matsumoto T."/>
            <person name="Suzuki Y."/>
            <person name="Yoshikawa H."/>
            <person name="Taylor T.D."/>
            <person name="Sugiyama J."/>
        </authorList>
    </citation>
    <scope>NUCLEOTIDE SEQUENCE [LARGE SCALE GENOMIC DNA]</scope>
    <source>
        <strain evidence="13">CBS 9802 / IAM 14324 / JCM 22182 / KY 12970</strain>
    </source>
</reference>
<evidence type="ECO:0000313" key="13">
    <source>
        <dbReference type="Proteomes" id="UP000009131"/>
    </source>
</evidence>
<keyword evidence="6 9" id="KW-0949">S-adenosyl-L-methionine</keyword>
<evidence type="ECO:0000256" key="2">
    <source>
        <dbReference type="ARBA" id="ARBA00006301"/>
    </source>
</evidence>
<evidence type="ECO:0000256" key="10">
    <source>
        <dbReference type="SAM" id="MobiDB-lite"/>
    </source>
</evidence>
<sequence length="382" mass="41634">MTRRQTSLALFDFSSTLMLFEVPGWSVGEPADVGDKQKKRKRPKGSLANATLADAASSTATLNVEASLANLKRQAKPSDAPTQSEHSTSKRNKRRKRNAERQAAEDATQSSKEPSLPTDAKLGPPANGGSSLPQKPARPAKAVFSPSALSESLQSKLGGARFRWINEQLYTTTGDAALSLVQDDPSLFDEYHVGFRSQASSWPTNPLDLILAKVRSASKPYVIADLGCGDARLAQTLVPQGYTVLSFDLVDRHQSGWIIQAQCNGHVPLPGARDTPGAQIVDAVVCCLSLMGTDWIKSVTEASRILKQGGLFHMAEVVSRFTDVKAFLRLVQQAGFTLSKTDKSNTHFILFEFRKTGRATENEDDLMKLSSDLLKPCVYKKR</sequence>
<dbReference type="AlphaFoldDB" id="G7DUK7"/>
<dbReference type="OMA" id="GNVDEMY"/>
<dbReference type="Proteomes" id="UP000009131">
    <property type="component" value="Unassembled WGS sequence"/>
</dbReference>
<dbReference type="InParanoid" id="G7DUK7"/>
<keyword evidence="7 9" id="KW-0539">Nucleus</keyword>
<comment type="function">
    <text evidence="9">S-adenosyl-L-methionine-dependent methyltransferase that specifically methylates the N(1) position of adenine in helix 25.1 in 25S rRNA. Required both for ribosomal 40S and 60S subunits biogenesis. Required for efficient pre-rRNA cleavage at site A2.</text>
</comment>
<keyword evidence="3 9" id="KW-0698">rRNA processing</keyword>
<protein>
    <recommendedName>
        <fullName evidence="8 9">Ribosomal RNA-processing protein 8</fullName>
        <ecNumber evidence="9">2.1.1.-</ecNumber>
    </recommendedName>
</protein>
<evidence type="ECO:0000256" key="1">
    <source>
        <dbReference type="ARBA" id="ARBA00004604"/>
    </source>
</evidence>
<comment type="similarity">
    <text evidence="2 9">Belongs to the methyltransferase superfamily. RRP8 family.</text>
</comment>
<dbReference type="HOGENOM" id="CLU_027694_2_2_1"/>
<evidence type="ECO:0000256" key="7">
    <source>
        <dbReference type="ARBA" id="ARBA00023242"/>
    </source>
</evidence>
<feature type="chain" id="PRO_5009955537" description="Ribosomal RNA-processing protein 8" evidence="11">
    <location>
        <begin position="29"/>
        <end position="382"/>
    </location>
</feature>
<dbReference type="GO" id="GO:0005730">
    <property type="term" value="C:nucleolus"/>
    <property type="evidence" value="ECO:0007669"/>
    <property type="project" value="UniProtKB-SubCell"/>
</dbReference>
<dbReference type="RefSeq" id="XP_014564957.1">
    <property type="nucleotide sequence ID" value="XM_014709471.1"/>
</dbReference>
<dbReference type="Gene3D" id="1.10.10.2150">
    <property type="entry name" value="Ribosomal RNA-processing protein 8, N-terminal domain"/>
    <property type="match status" value="1"/>
</dbReference>
<keyword evidence="13" id="KW-1185">Reference proteome</keyword>
<dbReference type="OrthoDB" id="10258825at2759"/>
<keyword evidence="4 9" id="KW-0489">Methyltransferase</keyword>
<dbReference type="GO" id="GO:0016433">
    <property type="term" value="F:rRNA (adenine) methyltransferase activity"/>
    <property type="evidence" value="ECO:0007669"/>
    <property type="project" value="UniProtKB-ARBA"/>
</dbReference>
<evidence type="ECO:0000313" key="12">
    <source>
        <dbReference type="EMBL" id="GAA94267.1"/>
    </source>
</evidence>
<dbReference type="EC" id="2.1.1.-" evidence="9"/>
<organism evidence="12 13">
    <name type="scientific">Mixia osmundae (strain CBS 9802 / IAM 14324 / JCM 22182 / KY 12970)</name>
    <dbReference type="NCBI Taxonomy" id="764103"/>
    <lineage>
        <taxon>Eukaryota</taxon>
        <taxon>Fungi</taxon>
        <taxon>Dikarya</taxon>
        <taxon>Basidiomycota</taxon>
        <taxon>Pucciniomycotina</taxon>
        <taxon>Mixiomycetes</taxon>
        <taxon>Mixiales</taxon>
        <taxon>Mixiaceae</taxon>
        <taxon>Mixia</taxon>
    </lineage>
</organism>
<dbReference type="InterPro" id="IPR029063">
    <property type="entry name" value="SAM-dependent_MTases_sf"/>
</dbReference>
<dbReference type="STRING" id="764103.G7DUK7"/>
<comment type="caution">
    <text evidence="12">The sequence shown here is derived from an EMBL/GenBank/DDBJ whole genome shotgun (WGS) entry which is preliminary data.</text>
</comment>
<dbReference type="FunCoup" id="G7DUK7">
    <property type="interactions" value="366"/>
</dbReference>
<dbReference type="Pfam" id="PF05148">
    <property type="entry name" value="Methyltransf_8"/>
    <property type="match status" value="1"/>
</dbReference>
<feature type="region of interest" description="Disordered" evidence="10">
    <location>
        <begin position="72"/>
        <end position="146"/>
    </location>
</feature>
<accession>G7DUK7</accession>
<dbReference type="EMBL" id="BABT02000029">
    <property type="protein sequence ID" value="GAA94267.1"/>
    <property type="molecule type" value="Genomic_DNA"/>
</dbReference>
<dbReference type="Gene3D" id="3.40.50.150">
    <property type="entry name" value="Vaccinia Virus protein VP39"/>
    <property type="match status" value="1"/>
</dbReference>
<evidence type="ECO:0000256" key="8">
    <source>
        <dbReference type="ARBA" id="ARBA00076672"/>
    </source>
</evidence>
<comment type="subcellular location">
    <subcellularLocation>
        <location evidence="1 9">Nucleus</location>
        <location evidence="1 9">Nucleolus</location>
    </subcellularLocation>
</comment>
<feature type="compositionally biased region" description="Basic residues" evidence="10">
    <location>
        <begin position="89"/>
        <end position="98"/>
    </location>
</feature>
<dbReference type="PANTHER" id="PTHR12787">
    <property type="entry name" value="RIBOSOMAL RNA-PROCESSING PROTEIN 8"/>
    <property type="match status" value="1"/>
</dbReference>
<dbReference type="GO" id="GO:0042273">
    <property type="term" value="P:ribosomal large subunit biogenesis"/>
    <property type="evidence" value="ECO:0007669"/>
    <property type="project" value="TreeGrafter"/>
</dbReference>
<dbReference type="InterPro" id="IPR007823">
    <property type="entry name" value="RRP8"/>
</dbReference>
<name>G7DUK7_MIXOS</name>
<evidence type="ECO:0000256" key="11">
    <source>
        <dbReference type="SAM" id="SignalP"/>
    </source>
</evidence>
<proteinExistence type="inferred from homology"/>
<evidence type="ECO:0000256" key="4">
    <source>
        <dbReference type="ARBA" id="ARBA00022603"/>
    </source>
</evidence>
<evidence type="ECO:0000256" key="6">
    <source>
        <dbReference type="ARBA" id="ARBA00022691"/>
    </source>
</evidence>
<evidence type="ECO:0000256" key="5">
    <source>
        <dbReference type="ARBA" id="ARBA00022679"/>
    </source>
</evidence>
<dbReference type="SUPFAM" id="SSF53335">
    <property type="entry name" value="S-adenosyl-L-methionine-dependent methyltransferases"/>
    <property type="match status" value="1"/>
</dbReference>
<reference evidence="12 13" key="1">
    <citation type="journal article" date="2011" name="J. Gen. Appl. Microbiol.">
        <title>Draft genome sequencing of the enigmatic basidiomycete Mixia osmundae.</title>
        <authorList>
            <person name="Nishida H."/>
            <person name="Nagatsuka Y."/>
            <person name="Sugiyama J."/>
        </authorList>
    </citation>
    <scope>NUCLEOTIDE SEQUENCE [LARGE SCALE GENOMIC DNA]</scope>
    <source>
        <strain evidence="13">CBS 9802 / IAM 14324 / JCM 22182 / KY 12970</strain>
    </source>
</reference>
<keyword evidence="11" id="KW-0732">Signal</keyword>
<dbReference type="FunFam" id="1.10.10.2150:FF:000001">
    <property type="entry name" value="Ribosomal RNA-processing protein 8"/>
    <property type="match status" value="1"/>
</dbReference>
<dbReference type="InterPro" id="IPR042036">
    <property type="entry name" value="RRP8_N"/>
</dbReference>